<reference evidence="2 3" key="1">
    <citation type="submission" date="2023-02" db="EMBL/GenBank/DDBJ databases">
        <title>LHISI_Scaffold_Assembly.</title>
        <authorList>
            <person name="Stuart O.P."/>
            <person name="Cleave R."/>
            <person name="Magrath M.J.L."/>
            <person name="Mikheyev A.S."/>
        </authorList>
    </citation>
    <scope>NUCLEOTIDE SEQUENCE [LARGE SCALE GENOMIC DNA]</scope>
    <source>
        <strain evidence="2">Daus_M_001</strain>
        <tissue evidence="2">Leg muscle</tissue>
    </source>
</reference>
<feature type="compositionally biased region" description="Polar residues" evidence="1">
    <location>
        <begin position="8"/>
        <end position="22"/>
    </location>
</feature>
<name>A0ABQ9H6N6_9NEOP</name>
<feature type="region of interest" description="Disordered" evidence="1">
    <location>
        <begin position="459"/>
        <end position="490"/>
    </location>
</feature>
<evidence type="ECO:0000256" key="1">
    <source>
        <dbReference type="SAM" id="MobiDB-lite"/>
    </source>
</evidence>
<feature type="region of interest" description="Disordered" evidence="1">
    <location>
        <begin position="227"/>
        <end position="283"/>
    </location>
</feature>
<gene>
    <name evidence="2" type="ORF">PR048_020562</name>
</gene>
<evidence type="ECO:0000313" key="3">
    <source>
        <dbReference type="Proteomes" id="UP001159363"/>
    </source>
</evidence>
<dbReference type="EMBL" id="JARBHB010000007">
    <property type="protein sequence ID" value="KAJ8879941.1"/>
    <property type="molecule type" value="Genomic_DNA"/>
</dbReference>
<comment type="caution">
    <text evidence="2">The sequence shown here is derived from an EMBL/GenBank/DDBJ whole genome shotgun (WGS) entry which is preliminary data.</text>
</comment>
<keyword evidence="3" id="KW-1185">Reference proteome</keyword>
<accession>A0ABQ9H6N6</accession>
<proteinExistence type="predicted"/>
<feature type="region of interest" description="Disordered" evidence="1">
    <location>
        <begin position="1"/>
        <end position="23"/>
    </location>
</feature>
<protein>
    <submittedName>
        <fullName evidence="2">Uncharacterized protein</fullName>
    </submittedName>
</protein>
<organism evidence="2 3">
    <name type="scientific">Dryococelus australis</name>
    <dbReference type="NCBI Taxonomy" id="614101"/>
    <lineage>
        <taxon>Eukaryota</taxon>
        <taxon>Metazoa</taxon>
        <taxon>Ecdysozoa</taxon>
        <taxon>Arthropoda</taxon>
        <taxon>Hexapoda</taxon>
        <taxon>Insecta</taxon>
        <taxon>Pterygota</taxon>
        <taxon>Neoptera</taxon>
        <taxon>Polyneoptera</taxon>
        <taxon>Phasmatodea</taxon>
        <taxon>Verophasmatodea</taxon>
        <taxon>Anareolatae</taxon>
        <taxon>Phasmatidae</taxon>
        <taxon>Eurycanthinae</taxon>
        <taxon>Dryococelus</taxon>
    </lineage>
</organism>
<evidence type="ECO:0000313" key="2">
    <source>
        <dbReference type="EMBL" id="KAJ8879941.1"/>
    </source>
</evidence>
<dbReference type="Proteomes" id="UP001159363">
    <property type="component" value="Chromosome 6"/>
</dbReference>
<sequence>MNFDNGDMYSNKQDNRTNNGMNDSRIEIVANTPFPDNVQAYAPIIRDILVSYNGFLNPFRGRRVYLHIANSDDVIITIYESVHSNNSYCVHIFQVCSTIHHSAPTYRVWSFRHKKKKNRNEVTGKYLRELWSAQVGVGHNTLLTNFCDIPGDILKASSDYLYRGRPLWLTGNSRQWRATIEAEYSQSRSYGAGRILSRKGTGDDIIHKAVSYAGSINNRSRLCLAHTEKSTESAPQCKSRGDPRENPPTSGIVRHDPHTPGTEPGSPVWEASGLTTEQRRRRPWRECGATRRGPIAHLVLPVTADDVTIRLTLVTSRSRIDPPARGATRVIPTTNNTAPRGRSGVVVELLASHPCEPCSIPGGAAPGVWESCRTMPLVGRVFSGVSYPLRPCIPALLRTNHASPLLHLKTSIFARMKLRNIQEVELQQGFRKVCCNRKRDWGMIGKESAMALVWDPSQHSPGAISENHGKPKSGWPDRESNPGPPECESSELPLRHLARVPYRPKKCSNSTWHGLHKWTEDLWRDVKPRCLHSCPKFPGNSRCRILTANGSLYHIP</sequence>